<evidence type="ECO:0000259" key="3">
    <source>
        <dbReference type="Pfam" id="PF08240"/>
    </source>
</evidence>
<dbReference type="InterPro" id="IPR011032">
    <property type="entry name" value="GroES-like_sf"/>
</dbReference>
<dbReference type="PANTHER" id="PTHR43401:SF2">
    <property type="entry name" value="L-THREONINE 3-DEHYDROGENASE"/>
    <property type="match status" value="1"/>
</dbReference>
<dbReference type="EMBL" id="EF100191">
    <property type="protein sequence ID" value="ABL60995.1"/>
    <property type="molecule type" value="Genomic_DNA"/>
</dbReference>
<accession>A4GII5</accession>
<organism evidence="4">
    <name type="scientific">uncultured marine bacterium HF10_25F10</name>
    <dbReference type="NCBI Taxonomy" id="413068"/>
    <lineage>
        <taxon>Bacteria</taxon>
        <taxon>environmental samples</taxon>
    </lineage>
</organism>
<reference evidence="4" key="1">
    <citation type="journal article" date="2007" name="Environ. Microbiol.">
        <title>Proteorhodopsin photosystem gene clusters exhibit co-evolutionary trends and shared ancestry among diverse marine microbial phyla.</title>
        <authorList>
            <person name="McCarren J."/>
            <person name="Delong E.F."/>
        </authorList>
    </citation>
    <scope>NUCLEOTIDE SEQUENCE</scope>
</reference>
<dbReference type="SUPFAM" id="SSF50129">
    <property type="entry name" value="GroES-like"/>
    <property type="match status" value="1"/>
</dbReference>
<dbReference type="Gene3D" id="3.90.180.10">
    <property type="entry name" value="Medium-chain alcohol dehydrogenases, catalytic domain"/>
    <property type="match status" value="1"/>
</dbReference>
<dbReference type="InterPro" id="IPR013149">
    <property type="entry name" value="ADH-like_C"/>
</dbReference>
<feature type="domain" description="Alcohol dehydrogenase-like C-terminal" evidence="2">
    <location>
        <begin position="168"/>
        <end position="287"/>
    </location>
</feature>
<dbReference type="InterPro" id="IPR050129">
    <property type="entry name" value="Zn_alcohol_dh"/>
</dbReference>
<dbReference type="GO" id="GO:0016491">
    <property type="term" value="F:oxidoreductase activity"/>
    <property type="evidence" value="ECO:0007669"/>
    <property type="project" value="UniProtKB-KW"/>
</dbReference>
<dbReference type="Pfam" id="PF00107">
    <property type="entry name" value="ADH_zinc_N"/>
    <property type="match status" value="1"/>
</dbReference>
<name>A4GII5_9BACT</name>
<keyword evidence="1" id="KW-0560">Oxidoreductase</keyword>
<evidence type="ECO:0000256" key="1">
    <source>
        <dbReference type="ARBA" id="ARBA00023002"/>
    </source>
</evidence>
<protein>
    <submittedName>
        <fullName evidence="4">Sorbitol dehydrogenase</fullName>
    </submittedName>
</protein>
<dbReference type="SUPFAM" id="SSF51735">
    <property type="entry name" value="NAD(P)-binding Rossmann-fold domains"/>
    <property type="match status" value="1"/>
</dbReference>
<evidence type="ECO:0000259" key="2">
    <source>
        <dbReference type="Pfam" id="PF00107"/>
    </source>
</evidence>
<sequence length="327" mass="34104">MKALVYTGTNSSELRDVEAPVAAGGQSIVDLSFCGICGSDMHAWHGHDERRIPPLVLGHEAVGTALTGPLAGRRVAVNPLMTCNDCPACDSGNHHLCGTRELIGMRYPGAFAEKVMVPDANLTVLADHMSFSEAALAEPAAVAVRAVEIAAGTGATADSRIVILGGGAIGVLVAQVLAARSFARPRIAETNALRRGMLENIGIAGSYDPREETPEDGSVDLVIDCVGMGATRAAASAMARPGGVIVHVGLLDNEPGLDTRRLTLQEIGFFGAYCYRHQDFATALDLLTGGKVTGEGWTEIRPLDDGAQAFIDIDQGRAPPKIILATG</sequence>
<feature type="domain" description="Alcohol dehydrogenase-like N-terminal" evidence="3">
    <location>
        <begin position="25"/>
        <end position="124"/>
    </location>
</feature>
<dbReference type="Gene3D" id="3.40.50.720">
    <property type="entry name" value="NAD(P)-binding Rossmann-like Domain"/>
    <property type="match status" value="1"/>
</dbReference>
<dbReference type="InterPro" id="IPR036291">
    <property type="entry name" value="NAD(P)-bd_dom_sf"/>
</dbReference>
<evidence type="ECO:0000313" key="4">
    <source>
        <dbReference type="EMBL" id="ABL60995.1"/>
    </source>
</evidence>
<dbReference type="Pfam" id="PF08240">
    <property type="entry name" value="ADH_N"/>
    <property type="match status" value="1"/>
</dbReference>
<dbReference type="InterPro" id="IPR013154">
    <property type="entry name" value="ADH-like_N"/>
</dbReference>
<proteinExistence type="predicted"/>
<dbReference type="AlphaFoldDB" id="A4GII5"/>
<reference evidence="4" key="2">
    <citation type="journal article" date="2007" name="Proc. Natl. Acad. Sci. U.S.A.">
        <title>Proteorhodopsin photosystem gene expression enables photophosphorylation in a heterologous host.</title>
        <authorList>
            <person name="Martinez A."/>
            <person name="Bradley A.S."/>
            <person name="Waldbauer J.R."/>
            <person name="Summons R.E."/>
            <person name="Delong E.F."/>
        </authorList>
    </citation>
    <scope>NUCLEOTIDE SEQUENCE</scope>
</reference>
<gene>
    <name evidence="4" type="ORF">ALOHA_HF1025F10.07</name>
</gene>
<dbReference type="PANTHER" id="PTHR43401">
    <property type="entry name" value="L-THREONINE 3-DEHYDROGENASE"/>
    <property type="match status" value="1"/>
</dbReference>